<feature type="region of interest" description="Disordered" evidence="1">
    <location>
        <begin position="51"/>
        <end position="76"/>
    </location>
</feature>
<gene>
    <name evidence="2" type="ORF">H920_14542</name>
</gene>
<protein>
    <submittedName>
        <fullName evidence="2">Uncharacterized protein</fullName>
    </submittedName>
</protein>
<keyword evidence="3" id="KW-1185">Reference proteome</keyword>
<evidence type="ECO:0000313" key="3">
    <source>
        <dbReference type="Proteomes" id="UP000028990"/>
    </source>
</evidence>
<feature type="compositionally biased region" description="Polar residues" evidence="1">
    <location>
        <begin position="51"/>
        <end position="63"/>
    </location>
</feature>
<dbReference type="AlphaFoldDB" id="A0A091CZB6"/>
<evidence type="ECO:0000313" key="2">
    <source>
        <dbReference type="EMBL" id="KFO24087.1"/>
    </source>
</evidence>
<proteinExistence type="predicted"/>
<name>A0A091CZB6_FUKDA</name>
<dbReference type="EMBL" id="KN123659">
    <property type="protein sequence ID" value="KFO24087.1"/>
    <property type="molecule type" value="Genomic_DNA"/>
</dbReference>
<feature type="region of interest" description="Disordered" evidence="1">
    <location>
        <begin position="1"/>
        <end position="34"/>
    </location>
</feature>
<dbReference type="Proteomes" id="UP000028990">
    <property type="component" value="Unassembled WGS sequence"/>
</dbReference>
<evidence type="ECO:0000256" key="1">
    <source>
        <dbReference type="SAM" id="MobiDB-lite"/>
    </source>
</evidence>
<accession>A0A091CZB6</accession>
<reference evidence="2 3" key="1">
    <citation type="submission" date="2013-11" db="EMBL/GenBank/DDBJ databases">
        <title>The Damaraland mole rat (Fukomys damarensis) genome and evolution of African mole rats.</title>
        <authorList>
            <person name="Gladyshev V.N."/>
            <person name="Fang X."/>
        </authorList>
    </citation>
    <scope>NUCLEOTIDE SEQUENCE [LARGE SCALE GENOMIC DNA]</scope>
    <source>
        <tissue evidence="2">Liver</tissue>
    </source>
</reference>
<organism evidence="2 3">
    <name type="scientific">Fukomys damarensis</name>
    <name type="common">Damaraland mole rat</name>
    <name type="synonym">Cryptomys damarensis</name>
    <dbReference type="NCBI Taxonomy" id="885580"/>
    <lineage>
        <taxon>Eukaryota</taxon>
        <taxon>Metazoa</taxon>
        <taxon>Chordata</taxon>
        <taxon>Craniata</taxon>
        <taxon>Vertebrata</taxon>
        <taxon>Euteleostomi</taxon>
        <taxon>Mammalia</taxon>
        <taxon>Eutheria</taxon>
        <taxon>Euarchontoglires</taxon>
        <taxon>Glires</taxon>
        <taxon>Rodentia</taxon>
        <taxon>Hystricomorpha</taxon>
        <taxon>Bathyergidae</taxon>
        <taxon>Fukomys</taxon>
    </lineage>
</organism>
<sequence length="76" mass="8869">MGCCEDKYFQSSDEPPMENAPKDIRPRPRNNQPNENIVITVLWRRLSVFNRQSSTRPASSNVHQVKRRRNQSSGQK</sequence>